<dbReference type="FunFam" id="1.10.10.10:FF:000322">
    <property type="entry name" value="Probable disease resistance protein At1g63360"/>
    <property type="match status" value="1"/>
</dbReference>
<evidence type="ECO:0000256" key="1">
    <source>
        <dbReference type="ARBA" id="ARBA00008894"/>
    </source>
</evidence>
<feature type="domain" description="Disease resistance protein winged helix" evidence="9">
    <location>
        <begin position="460"/>
        <end position="531"/>
    </location>
</feature>
<dbReference type="InterPro" id="IPR055414">
    <property type="entry name" value="LRR_R13L4/SHOC2-like"/>
</dbReference>
<dbReference type="InterPro" id="IPR041118">
    <property type="entry name" value="Rx_N"/>
</dbReference>
<accession>J3MMN7</accession>
<dbReference type="HOGENOM" id="CLU_000837_25_2_1"/>
<sequence>MEHAVVSAAEGVIHTLLGKLGAIIVQEAQLLGGVRRELQYLKDELESMTSFLQDISERDECSKKIWKKHVREMAYDVEDCVDEFKHQLGDSSSGGGSGPAAFFCKTIHILQTTRARHQIAKQIQELIRRTMNISARNSRYSGNHLIYGAARNSMGAHDSQANLLNIDTRITALFPERRQLVGIEPRQENLVHWLLEEHVQQLRVVSIFGFGGLGKTTLAMTTYQNLSARNGPFQCQAFVTVSQSFDVKSLMREILLQITQPVNQPAVAGKGPLEDLLKGMEAWNVGQLASILRQQLENKRYLIVLDDIWSITAWEGIRFSLPDSDNGSRIVVTTRIRAVAHTCCFHEYDQAYEIKPLTDCESRDLFFKRIFGSTICPEQLKEISAKILGKCGGTPLSIVSIAGLLSSKPVHSKDLWEKIYSSLGSELETSPSLERLRRILELSYNDLPYHLKTCFLYLSIYPEDHNIRRKTILRRWIAERFVTERRGLSVFEVAESYFDEFINRSIIQPVTTSFTGKVKTFRVHDMMLEIIVSKSIEENFITIAGEQHNVFPQEKIRRLTIHSRGVKYIATREILCHVRSLSIFANGELLHFGWMKLMRILDLEGYELLRNRDLNNLCGLFQLAYLNLRRTHITELPTEIGNLQKLKTLDIRDTSIKHLPPGITGLPHLANLLGGRRSYNHTGRWPISEFLGLHVPKRLGNLDSLTTLAQVEIRVSTSHYISELSKLSRLRKLGVLMFVDDDRTWASLISALEKLSGSLCTLLLWRPDGALNFDVINSLPIPPIFMRSVNLRGQLRQLPWWFLLLSNVTELTLRATELSAQEDLKVLGRLPSLLYLRLHHSAYIGTEFVVLAHEFPSLRLLVIHLSTFEAWKARFEEGALPKLEKLELSLFEEASIQEISGIEFLPSLKKVSIRACRSNMVNVEQIAASLMADADKNINRPIVTFEEKQWVPMRSRTDPPLDHMGNLLSFDDV</sequence>
<dbReference type="Gene3D" id="3.80.10.10">
    <property type="entry name" value="Ribonuclease Inhibitor"/>
    <property type="match status" value="1"/>
</dbReference>
<dbReference type="InterPro" id="IPR038005">
    <property type="entry name" value="RX-like_CC"/>
</dbReference>
<dbReference type="Gene3D" id="1.10.8.430">
    <property type="entry name" value="Helical domain of apoptotic protease-activating factors"/>
    <property type="match status" value="1"/>
</dbReference>
<feature type="domain" description="Disease resistance N-terminal" evidence="8">
    <location>
        <begin position="12"/>
        <end position="93"/>
    </location>
</feature>
<protein>
    <submittedName>
        <fullName evidence="11">Uncharacterized protein</fullName>
    </submittedName>
</protein>
<dbReference type="FunFam" id="3.40.50.300:FF:001091">
    <property type="entry name" value="Probable disease resistance protein At1g61300"/>
    <property type="match status" value="1"/>
</dbReference>
<dbReference type="GO" id="GO:0042742">
    <property type="term" value="P:defense response to bacterium"/>
    <property type="evidence" value="ECO:0007669"/>
    <property type="project" value="UniProtKB-ARBA"/>
</dbReference>
<feature type="domain" description="Disease resistance R13L4/SHOC-2-like LRR" evidence="10">
    <location>
        <begin position="577"/>
        <end position="942"/>
    </location>
</feature>
<dbReference type="AlphaFoldDB" id="J3MMN7"/>
<dbReference type="GO" id="GO:0043531">
    <property type="term" value="F:ADP binding"/>
    <property type="evidence" value="ECO:0007669"/>
    <property type="project" value="InterPro"/>
</dbReference>
<dbReference type="GO" id="GO:0002758">
    <property type="term" value="P:innate immune response-activating signaling pathway"/>
    <property type="evidence" value="ECO:0007669"/>
    <property type="project" value="UniProtKB-ARBA"/>
</dbReference>
<keyword evidence="12" id="KW-1185">Reference proteome</keyword>
<dbReference type="InterPro" id="IPR036388">
    <property type="entry name" value="WH-like_DNA-bd_sf"/>
</dbReference>
<keyword evidence="3" id="KW-0677">Repeat</keyword>
<dbReference type="Pfam" id="PF23559">
    <property type="entry name" value="WHD_DRP"/>
    <property type="match status" value="1"/>
</dbReference>
<evidence type="ECO:0000256" key="5">
    <source>
        <dbReference type="ARBA" id="ARBA00022821"/>
    </source>
</evidence>
<evidence type="ECO:0000313" key="12">
    <source>
        <dbReference type="Proteomes" id="UP000006038"/>
    </source>
</evidence>
<dbReference type="STRING" id="4533.J3MMN7"/>
<keyword evidence="6" id="KW-0175">Coiled coil</keyword>
<evidence type="ECO:0000259" key="9">
    <source>
        <dbReference type="Pfam" id="PF23559"/>
    </source>
</evidence>
<proteinExistence type="inferred from homology"/>
<dbReference type="InterPro" id="IPR032675">
    <property type="entry name" value="LRR_dom_sf"/>
</dbReference>
<dbReference type="SUPFAM" id="SSF52058">
    <property type="entry name" value="L domain-like"/>
    <property type="match status" value="1"/>
</dbReference>
<dbReference type="OMA" id="PDGAMNF"/>
<dbReference type="PRINTS" id="PR00364">
    <property type="entry name" value="DISEASERSIST"/>
</dbReference>
<dbReference type="Pfam" id="PF00931">
    <property type="entry name" value="NB-ARC"/>
    <property type="match status" value="1"/>
</dbReference>
<dbReference type="Gene3D" id="1.10.10.10">
    <property type="entry name" value="Winged helix-like DNA-binding domain superfamily/Winged helix DNA-binding domain"/>
    <property type="match status" value="1"/>
</dbReference>
<evidence type="ECO:0000256" key="6">
    <source>
        <dbReference type="ARBA" id="ARBA00023054"/>
    </source>
</evidence>
<evidence type="ECO:0000256" key="2">
    <source>
        <dbReference type="ARBA" id="ARBA00022614"/>
    </source>
</evidence>
<dbReference type="Gene3D" id="3.40.50.300">
    <property type="entry name" value="P-loop containing nucleotide triphosphate hydrolases"/>
    <property type="match status" value="1"/>
</dbReference>
<dbReference type="Gene3D" id="1.20.5.4130">
    <property type="match status" value="1"/>
</dbReference>
<evidence type="ECO:0000259" key="8">
    <source>
        <dbReference type="Pfam" id="PF18052"/>
    </source>
</evidence>
<evidence type="ECO:0000313" key="11">
    <source>
        <dbReference type="EnsemblPlants" id="OB07G26690.1"/>
    </source>
</evidence>
<dbReference type="InterPro" id="IPR058922">
    <property type="entry name" value="WHD_DRP"/>
</dbReference>
<dbReference type="SUPFAM" id="SSF52540">
    <property type="entry name" value="P-loop containing nucleoside triphosphate hydrolases"/>
    <property type="match status" value="1"/>
</dbReference>
<evidence type="ECO:0000256" key="3">
    <source>
        <dbReference type="ARBA" id="ARBA00022737"/>
    </source>
</evidence>
<dbReference type="InterPro" id="IPR042197">
    <property type="entry name" value="Apaf_helical"/>
</dbReference>
<dbReference type="PANTHER" id="PTHR23155">
    <property type="entry name" value="DISEASE RESISTANCE PROTEIN RP"/>
    <property type="match status" value="1"/>
</dbReference>
<dbReference type="CDD" id="cd14798">
    <property type="entry name" value="RX-CC_like"/>
    <property type="match status" value="1"/>
</dbReference>
<name>J3MMN7_ORYBR</name>
<evidence type="ECO:0000256" key="4">
    <source>
        <dbReference type="ARBA" id="ARBA00022741"/>
    </source>
</evidence>
<dbReference type="Proteomes" id="UP000006038">
    <property type="component" value="Chromosome 7"/>
</dbReference>
<reference evidence="11" key="1">
    <citation type="journal article" date="2013" name="Nat. Commun.">
        <title>Whole-genome sequencing of Oryza brachyantha reveals mechanisms underlying Oryza genome evolution.</title>
        <authorList>
            <person name="Chen J."/>
            <person name="Huang Q."/>
            <person name="Gao D."/>
            <person name="Wang J."/>
            <person name="Lang Y."/>
            <person name="Liu T."/>
            <person name="Li B."/>
            <person name="Bai Z."/>
            <person name="Luis Goicoechea J."/>
            <person name="Liang C."/>
            <person name="Chen C."/>
            <person name="Zhang W."/>
            <person name="Sun S."/>
            <person name="Liao Y."/>
            <person name="Zhang X."/>
            <person name="Yang L."/>
            <person name="Song C."/>
            <person name="Wang M."/>
            <person name="Shi J."/>
            <person name="Liu G."/>
            <person name="Liu J."/>
            <person name="Zhou H."/>
            <person name="Zhou W."/>
            <person name="Yu Q."/>
            <person name="An N."/>
            <person name="Chen Y."/>
            <person name="Cai Q."/>
            <person name="Wang B."/>
            <person name="Liu B."/>
            <person name="Min J."/>
            <person name="Huang Y."/>
            <person name="Wu H."/>
            <person name="Li Z."/>
            <person name="Zhang Y."/>
            <person name="Yin Y."/>
            <person name="Song W."/>
            <person name="Jiang J."/>
            <person name="Jackson S.A."/>
            <person name="Wing R.A."/>
            <person name="Wang J."/>
            <person name="Chen M."/>
        </authorList>
    </citation>
    <scope>NUCLEOTIDE SEQUENCE [LARGE SCALE GENOMIC DNA]</scope>
    <source>
        <strain evidence="11">cv. IRGC 101232</strain>
    </source>
</reference>
<organism evidence="11">
    <name type="scientific">Oryza brachyantha</name>
    <name type="common">malo sina</name>
    <dbReference type="NCBI Taxonomy" id="4533"/>
    <lineage>
        <taxon>Eukaryota</taxon>
        <taxon>Viridiplantae</taxon>
        <taxon>Streptophyta</taxon>
        <taxon>Embryophyta</taxon>
        <taxon>Tracheophyta</taxon>
        <taxon>Spermatophyta</taxon>
        <taxon>Magnoliopsida</taxon>
        <taxon>Liliopsida</taxon>
        <taxon>Poales</taxon>
        <taxon>Poaceae</taxon>
        <taxon>BOP clade</taxon>
        <taxon>Oryzoideae</taxon>
        <taxon>Oryzeae</taxon>
        <taxon>Oryzinae</taxon>
        <taxon>Oryza</taxon>
    </lineage>
</organism>
<keyword evidence="4" id="KW-0547">Nucleotide-binding</keyword>
<dbReference type="InterPro" id="IPR027417">
    <property type="entry name" value="P-loop_NTPase"/>
</dbReference>
<dbReference type="InterPro" id="IPR044974">
    <property type="entry name" value="Disease_R_plants"/>
</dbReference>
<comment type="similarity">
    <text evidence="1">Belongs to the disease resistance NB-LRR family.</text>
</comment>
<keyword evidence="5" id="KW-0611">Plant defense</keyword>
<keyword evidence="2" id="KW-0433">Leucine-rich repeat</keyword>
<dbReference type="Gramene" id="OB07G26690.1">
    <property type="protein sequence ID" value="OB07G26690.1"/>
    <property type="gene ID" value="OB07G26690"/>
</dbReference>
<dbReference type="Pfam" id="PF23598">
    <property type="entry name" value="LRR_14"/>
    <property type="match status" value="1"/>
</dbReference>
<dbReference type="InterPro" id="IPR002182">
    <property type="entry name" value="NB-ARC"/>
</dbReference>
<dbReference type="GO" id="GO:0009626">
    <property type="term" value="P:plant-type hypersensitive response"/>
    <property type="evidence" value="ECO:0007669"/>
    <property type="project" value="UniProtKB-ARBA"/>
</dbReference>
<feature type="domain" description="NB-ARC" evidence="7">
    <location>
        <begin position="187"/>
        <end position="371"/>
    </location>
</feature>
<evidence type="ECO:0000259" key="7">
    <source>
        <dbReference type="Pfam" id="PF00931"/>
    </source>
</evidence>
<dbReference type="eggNOG" id="KOG4658">
    <property type="taxonomic scope" value="Eukaryota"/>
</dbReference>
<dbReference type="PANTHER" id="PTHR23155:SF1001">
    <property type="entry name" value="OS07G0599100 PROTEIN"/>
    <property type="match status" value="1"/>
</dbReference>
<evidence type="ECO:0000259" key="10">
    <source>
        <dbReference type="Pfam" id="PF23598"/>
    </source>
</evidence>
<reference evidence="11" key="2">
    <citation type="submission" date="2013-04" db="UniProtKB">
        <authorList>
            <consortium name="EnsemblPlants"/>
        </authorList>
    </citation>
    <scope>IDENTIFICATION</scope>
</reference>
<dbReference type="Pfam" id="PF18052">
    <property type="entry name" value="Rx_N"/>
    <property type="match status" value="1"/>
</dbReference>
<dbReference type="EnsemblPlants" id="OB07G26690.1">
    <property type="protein sequence ID" value="OB07G26690.1"/>
    <property type="gene ID" value="OB07G26690"/>
</dbReference>